<evidence type="ECO:0000256" key="4">
    <source>
        <dbReference type="ARBA" id="ARBA00022857"/>
    </source>
</evidence>
<keyword evidence="4" id="KW-0521">NADP</keyword>
<dbReference type="AlphaFoldDB" id="A0A640VW49"/>
<comment type="caution">
    <text evidence="7">The sequence shown here is derived from an EMBL/GenBank/DDBJ whole genome shotgun (WGS) entry which is preliminary data.</text>
</comment>
<dbReference type="Proteomes" id="UP000436522">
    <property type="component" value="Unassembled WGS sequence"/>
</dbReference>
<evidence type="ECO:0000256" key="3">
    <source>
        <dbReference type="ARBA" id="ARBA00022827"/>
    </source>
</evidence>
<organism evidence="7 8">
    <name type="scientific">Roseobacter cerasinus</name>
    <dbReference type="NCBI Taxonomy" id="2602289"/>
    <lineage>
        <taxon>Bacteria</taxon>
        <taxon>Pseudomonadati</taxon>
        <taxon>Pseudomonadota</taxon>
        <taxon>Alphaproteobacteria</taxon>
        <taxon>Rhodobacterales</taxon>
        <taxon>Roseobacteraceae</taxon>
        <taxon>Roseobacter</taxon>
    </lineage>
</organism>
<feature type="domain" description="Amine oxidase" evidence="6">
    <location>
        <begin position="50"/>
        <end position="536"/>
    </location>
</feature>
<keyword evidence="1" id="KW-0285">Flavoprotein</keyword>
<sequence length="544" mass="57798">MTPQAITKAPVLRQIRRLAAGDPHLRWDPPEFTGQKSDTACDVLVIGAGLGGLTAAAFCARAGLSVRVVEQHSVVGGFAHTWLRRARDPQTGQRLLFRFDSGVHDISGTQPGGPVAEVLARLGVADRLHWIPTRRRCTIAGRTLDMPRRWPDYVAMLQQLFPGEHVAITGFCAAVRTLHAAMYQTGDQSGAIPGQPRSATEMAQFAADHPLAAQWLRRPWLEFLTRHGLSEAASHWVNELAGYVTDQAETQSVARMIPLFGYYMHGGAYPRGGSGAVSAALRDALQHAGGEVLLKNTVTGVAVREDAPAEVSIRSGQGQVQGITARAVIANSDIGPLLTQLINDPTRDWAPLRRAAVLQPSCSAFGLCLGLRGALDIPPILTHQSAQGSLHLVAPSVLDSSAAPPGYATLELMTLVSAAQAAGWFPTGREDQRFAEYRKSDAYRDTKAAQARHLLDIARDVIPDLDDRIVFHCSSSPLTYHRYAATPGGAIYGGSLAGSVLPTMLPVRGLVLAGSATHGPGVEAAMISGARAAQALVPDVLGAG</sequence>
<dbReference type="GO" id="GO:0016491">
    <property type="term" value="F:oxidoreductase activity"/>
    <property type="evidence" value="ECO:0007669"/>
    <property type="project" value="InterPro"/>
</dbReference>
<dbReference type="Gene3D" id="3.50.50.60">
    <property type="entry name" value="FAD/NAD(P)-binding domain"/>
    <property type="match status" value="2"/>
</dbReference>
<evidence type="ECO:0000256" key="5">
    <source>
        <dbReference type="ARBA" id="ARBA00023027"/>
    </source>
</evidence>
<proteinExistence type="predicted"/>
<reference evidence="7 8" key="1">
    <citation type="submission" date="2019-12" db="EMBL/GenBank/DDBJ databases">
        <title>Roseobacter cerasinus sp. nov., isolated from seawater around aquaculture.</title>
        <authorList>
            <person name="Muramatsu S."/>
            <person name="Takabe Y."/>
            <person name="Mori K."/>
            <person name="Takaichi S."/>
            <person name="Hanada S."/>
        </authorList>
    </citation>
    <scope>NUCLEOTIDE SEQUENCE [LARGE SCALE GENOMIC DNA]</scope>
    <source>
        <strain evidence="7 8">AI77</strain>
    </source>
</reference>
<name>A0A640VW49_9RHOB</name>
<protein>
    <submittedName>
        <fullName evidence="7">Amine oxidase</fullName>
    </submittedName>
</protein>
<accession>A0A640VW49</accession>
<dbReference type="Pfam" id="PF01593">
    <property type="entry name" value="Amino_oxidase"/>
    <property type="match status" value="1"/>
</dbReference>
<dbReference type="InterPro" id="IPR036188">
    <property type="entry name" value="FAD/NAD-bd_sf"/>
</dbReference>
<dbReference type="Gene3D" id="3.90.660.50">
    <property type="match status" value="1"/>
</dbReference>
<evidence type="ECO:0000313" key="7">
    <source>
        <dbReference type="EMBL" id="GFE51620.1"/>
    </source>
</evidence>
<dbReference type="InterPro" id="IPR052206">
    <property type="entry name" value="Retinol_saturase"/>
</dbReference>
<dbReference type="OrthoDB" id="9774675at2"/>
<evidence type="ECO:0000256" key="2">
    <source>
        <dbReference type="ARBA" id="ARBA00022729"/>
    </source>
</evidence>
<dbReference type="InterPro" id="IPR002937">
    <property type="entry name" value="Amino_oxidase"/>
</dbReference>
<keyword evidence="5" id="KW-0520">NAD</keyword>
<dbReference type="PANTHER" id="PTHR46091">
    <property type="entry name" value="BLR7054 PROTEIN"/>
    <property type="match status" value="1"/>
</dbReference>
<dbReference type="EMBL" id="BLIV01000007">
    <property type="protein sequence ID" value="GFE51620.1"/>
    <property type="molecule type" value="Genomic_DNA"/>
</dbReference>
<dbReference type="SUPFAM" id="SSF51905">
    <property type="entry name" value="FAD/NAD(P)-binding domain"/>
    <property type="match status" value="1"/>
</dbReference>
<keyword evidence="2" id="KW-0732">Signal</keyword>
<evidence type="ECO:0000259" key="6">
    <source>
        <dbReference type="Pfam" id="PF01593"/>
    </source>
</evidence>
<gene>
    <name evidence="7" type="ORF">So717_33730</name>
</gene>
<evidence type="ECO:0000313" key="8">
    <source>
        <dbReference type="Proteomes" id="UP000436522"/>
    </source>
</evidence>
<keyword evidence="3" id="KW-0274">FAD</keyword>
<evidence type="ECO:0000256" key="1">
    <source>
        <dbReference type="ARBA" id="ARBA00022630"/>
    </source>
</evidence>
<dbReference type="RefSeq" id="WP_159979552.1">
    <property type="nucleotide sequence ID" value="NZ_BLIV01000007.1"/>
</dbReference>
<dbReference type="PRINTS" id="PR00469">
    <property type="entry name" value="PNDRDTASEII"/>
</dbReference>
<dbReference type="PANTHER" id="PTHR46091:SF3">
    <property type="entry name" value="AMINE OXIDASE DOMAIN-CONTAINING PROTEIN"/>
    <property type="match status" value="1"/>
</dbReference>
<keyword evidence="8" id="KW-1185">Reference proteome</keyword>